<dbReference type="RefSeq" id="WP_131103021.1">
    <property type="nucleotide sequence ID" value="NZ_CP036456.1"/>
</dbReference>
<dbReference type="GeneID" id="39493821"/>
<protein>
    <submittedName>
        <fullName evidence="1">Uncharacterized protein</fullName>
    </submittedName>
</protein>
<gene>
    <name evidence="1" type="ORF">EKD16_25615</name>
</gene>
<dbReference type="KEGG" id="strr:EKD16_25615"/>
<dbReference type="Proteomes" id="UP000292235">
    <property type="component" value="Plasmid phiM2"/>
</dbReference>
<sequence length="132" mass="14561">MDVYEAQIGRLLDNPWKYSDAELDRRIAVLRARQAADRFRQEAAWEKERIRARLAGSVLRCRTRSARACESTDPVGVSLGMEVVASAPAPDLPTDLDGEWLSGPWCFDCRGPIASNGACGCWAPTDAEPDHT</sequence>
<keyword evidence="1" id="KW-0614">Plasmid</keyword>
<keyword evidence="2" id="KW-1185">Reference proteome</keyword>
<geneLocation type="plasmid" evidence="2">
    <name>phim2</name>
</geneLocation>
<name>A0A4P6Q7Z6_9ACTN</name>
<evidence type="ECO:0000313" key="2">
    <source>
        <dbReference type="Proteomes" id="UP000292235"/>
    </source>
</evidence>
<evidence type="ECO:0000313" key="1">
    <source>
        <dbReference type="EMBL" id="QBI56863.1"/>
    </source>
</evidence>
<dbReference type="AlphaFoldDB" id="A0A4P6Q7Z6"/>
<accession>A0A4P6Q7Z6</accession>
<organism evidence="1 2">
    <name type="scientific">Streptomonospora litoralis</name>
    <dbReference type="NCBI Taxonomy" id="2498135"/>
    <lineage>
        <taxon>Bacteria</taxon>
        <taxon>Bacillati</taxon>
        <taxon>Actinomycetota</taxon>
        <taxon>Actinomycetes</taxon>
        <taxon>Streptosporangiales</taxon>
        <taxon>Nocardiopsidaceae</taxon>
        <taxon>Streptomonospora</taxon>
    </lineage>
</organism>
<reference evidence="1 2" key="1">
    <citation type="submission" date="2019-02" db="EMBL/GenBank/DDBJ databases">
        <authorList>
            <person name="Khodamoradi S."/>
            <person name="Hahnke R.L."/>
            <person name="Kaempfer P."/>
            <person name="Schumann P."/>
            <person name="Rohde M."/>
            <person name="Steinert M."/>
            <person name="Luzhetskyy A."/>
            <person name="Wink J."/>
            <person name="Ruckert C."/>
        </authorList>
    </citation>
    <scope>NUCLEOTIDE SEQUENCE [LARGE SCALE GENOMIC DNA]</scope>
    <source>
        <strain evidence="1 2">M2</strain>
        <plasmid evidence="2">phim2</plasmid>
    </source>
</reference>
<proteinExistence type="predicted"/>
<dbReference type="EMBL" id="CP036456">
    <property type="protein sequence ID" value="QBI56863.1"/>
    <property type="molecule type" value="Genomic_DNA"/>
</dbReference>